<dbReference type="InterPro" id="IPR027417">
    <property type="entry name" value="P-loop_NTPase"/>
</dbReference>
<evidence type="ECO:0000256" key="1">
    <source>
        <dbReference type="SAM" id="MobiDB-lite"/>
    </source>
</evidence>
<proteinExistence type="predicted"/>
<evidence type="ECO:0000313" key="3">
    <source>
        <dbReference type="Proteomes" id="UP000037923"/>
    </source>
</evidence>
<dbReference type="PANTHER" id="PTHR34157:SF2">
    <property type="entry name" value="TUZIN"/>
    <property type="match status" value="1"/>
</dbReference>
<dbReference type="AlphaFoldDB" id="A0A0M9G4L0"/>
<gene>
    <name evidence="2" type="ORF">ABB37_03272</name>
</gene>
<dbReference type="OMA" id="LCHLVYE"/>
<comment type="caution">
    <text evidence="2">The sequence shown here is derived from an EMBL/GenBank/DDBJ whole genome shotgun (WGS) entry which is preliminary data.</text>
</comment>
<organism evidence="2 3">
    <name type="scientific">Leptomonas pyrrhocoris</name>
    <name type="common">Firebug parasite</name>
    <dbReference type="NCBI Taxonomy" id="157538"/>
    <lineage>
        <taxon>Eukaryota</taxon>
        <taxon>Discoba</taxon>
        <taxon>Euglenozoa</taxon>
        <taxon>Kinetoplastea</taxon>
        <taxon>Metakinetoplastina</taxon>
        <taxon>Trypanosomatida</taxon>
        <taxon>Trypanosomatidae</taxon>
        <taxon>Leishmaniinae</taxon>
        <taxon>Leptomonas</taxon>
    </lineage>
</organism>
<dbReference type="SUPFAM" id="SSF52540">
    <property type="entry name" value="P-loop containing nucleoside triphosphate hydrolases"/>
    <property type="match status" value="1"/>
</dbReference>
<dbReference type="GeneID" id="26903563"/>
<dbReference type="RefSeq" id="XP_015660566.1">
    <property type="nucleotide sequence ID" value="XM_015800559.1"/>
</dbReference>
<keyword evidence="3" id="KW-1185">Reference proteome</keyword>
<protein>
    <submittedName>
        <fullName evidence="2">Putative mitochondrial Tuzin</fullName>
    </submittedName>
</protein>
<accession>A0A0M9G4L0</accession>
<dbReference type="Gene3D" id="3.40.50.300">
    <property type="entry name" value="P-loop containing nucleotide triphosphate hydrolases"/>
    <property type="match status" value="1"/>
</dbReference>
<name>A0A0M9G4L0_LEPPY</name>
<dbReference type="OrthoDB" id="258064at2759"/>
<sequence length="612" mass="69715">MLFKSRCLHSWGVGGPTAKLAGYATMLAAMPPTKKQIGGASSADPSSLPSSSPAEQRPGIIPRDIRTLSARAYFQHPLIGLGVHHFAEGRVKQQLSYDEYVVEMEEVHLSPIVEVSARVYVRVGRTQTNTGRVVGGIVGRVNSNGTLGVLMDNNTFEAQVSQDNVELVEGRSRFTLEKEYFDMVEWVRDAGVRRRGDRERLCSLLYQRGWRVEKLYMLEASDVHCMSYIKKSVRMKLLEKVEWQREHHAEMRALLRERVKERTWRYFIQKYSGFVSANWAGLGVMSVFLWFFKNYHRQQREFQVKHAVNTLTHTDHKYSGSPAEPQQFVERSTEESWARQVLRQMDITHPRIAVLTGFRGCGKSSLLRSAVRKEHKPALFVEVRGSEDTLSCIVKALKVPNLDSCGDYLEFITDTFTKATKINGEPPILVVTLREGSELSRVYNESVVLACDRRLCHLVYEVAVESLTVQNISLPRVDFYSVPNFNVRQAFQYIEHTVDPLSMLHFIEVMGTNSNVIDGLLAAVLHRKVSIVEYTNQKLQKAMRQVEAACGNAETLWAALKKLAEAEYYVGQQSGANVLRDPALRDIVLYDPVRDRWIFRHKVFHTAVRCSL</sequence>
<feature type="compositionally biased region" description="Low complexity" evidence="1">
    <location>
        <begin position="40"/>
        <end position="54"/>
    </location>
</feature>
<dbReference type="VEuPathDB" id="TriTrypDB:LpyrH10_05_1320"/>
<evidence type="ECO:0000313" key="2">
    <source>
        <dbReference type="EMBL" id="KPA82127.1"/>
    </source>
</evidence>
<dbReference type="EMBL" id="LGTL01000005">
    <property type="protein sequence ID" value="KPA82127.1"/>
    <property type="molecule type" value="Genomic_DNA"/>
</dbReference>
<dbReference type="PANTHER" id="PTHR34157">
    <property type="entry name" value="TUZIN"/>
    <property type="match status" value="1"/>
</dbReference>
<feature type="region of interest" description="Disordered" evidence="1">
    <location>
        <begin position="35"/>
        <end position="60"/>
    </location>
</feature>
<reference evidence="2 3" key="1">
    <citation type="submission" date="2015-07" db="EMBL/GenBank/DDBJ databases">
        <title>High-quality genome of monoxenous trypanosomatid Leptomonas pyrrhocoris.</title>
        <authorList>
            <person name="Flegontov P."/>
            <person name="Butenko A."/>
            <person name="Firsov S."/>
            <person name="Vlcek C."/>
            <person name="Logacheva M.D."/>
            <person name="Field M."/>
            <person name="Filatov D."/>
            <person name="Flegontova O."/>
            <person name="Gerasimov E."/>
            <person name="Jackson A.P."/>
            <person name="Kelly S."/>
            <person name="Opperdoes F."/>
            <person name="O'Reilly A."/>
            <person name="Votypka J."/>
            <person name="Yurchenko V."/>
            <person name="Lukes J."/>
        </authorList>
    </citation>
    <scope>NUCLEOTIDE SEQUENCE [LARGE SCALE GENOMIC DNA]</scope>
    <source>
        <strain evidence="2">H10</strain>
    </source>
</reference>
<dbReference type="Proteomes" id="UP000037923">
    <property type="component" value="Unassembled WGS sequence"/>
</dbReference>